<feature type="transmembrane region" description="Helical" evidence="1">
    <location>
        <begin position="6"/>
        <end position="24"/>
    </location>
</feature>
<reference evidence="2" key="1">
    <citation type="submission" date="2020-03" db="EMBL/GenBank/DDBJ databases">
        <title>A high-quality chromosome-level genome assembly of a woody plant with both climbing and erect habits, Rhamnella rubrinervis.</title>
        <authorList>
            <person name="Lu Z."/>
            <person name="Yang Y."/>
            <person name="Zhu X."/>
            <person name="Sun Y."/>
        </authorList>
    </citation>
    <scope>NUCLEOTIDE SEQUENCE</scope>
    <source>
        <strain evidence="2">BYM</strain>
        <tissue evidence="2">Leaf</tissue>
    </source>
</reference>
<proteinExistence type="predicted"/>
<gene>
    <name evidence="2" type="ORF">FNV43_RR06009</name>
</gene>
<keyword evidence="1" id="KW-0472">Membrane</keyword>
<accession>A0A8K0MLK2</accession>
<dbReference type="PANTHER" id="PTHR36350:SF3">
    <property type="entry name" value="TRANSMEMBRANE PROTEIN"/>
    <property type="match status" value="1"/>
</dbReference>
<sequence>MAASATPFIVFGSVIAWAYLSRAWRRKHKARVLKRSMSVGALHGGNLALQRLIEYQEARANAETLEIAECELTTSLAEENPNFRKLQTIIAKMEMCGKEAKAVKILEKAYEKAIDEGQPHEAYEIEMLLVETLIYKGDFLAAFNRKCLRDEKMSDARRPLYKAIIHIMLNNPEDEIKKCWQKFEEIRQHFHCTPTFQESMQESGLHNLSANFDEFKSVVLKLKDDIDKVHGKKTKK</sequence>
<comment type="caution">
    <text evidence="2">The sequence shown here is derived from an EMBL/GenBank/DDBJ whole genome shotgun (WGS) entry which is preliminary data.</text>
</comment>
<dbReference type="PANTHER" id="PTHR36350">
    <property type="entry name" value="TRANSMEMBRANE PROTEIN"/>
    <property type="match status" value="1"/>
</dbReference>
<dbReference type="EMBL" id="VOIH02000003">
    <property type="protein sequence ID" value="KAF3449930.1"/>
    <property type="molecule type" value="Genomic_DNA"/>
</dbReference>
<dbReference type="AlphaFoldDB" id="A0A8K0MLK2"/>
<evidence type="ECO:0000313" key="2">
    <source>
        <dbReference type="EMBL" id="KAF3449930.1"/>
    </source>
</evidence>
<keyword evidence="1" id="KW-1133">Transmembrane helix</keyword>
<evidence type="ECO:0000313" key="3">
    <source>
        <dbReference type="Proteomes" id="UP000796880"/>
    </source>
</evidence>
<dbReference type="OrthoDB" id="1425929at2759"/>
<organism evidence="2 3">
    <name type="scientific">Rhamnella rubrinervis</name>
    <dbReference type="NCBI Taxonomy" id="2594499"/>
    <lineage>
        <taxon>Eukaryota</taxon>
        <taxon>Viridiplantae</taxon>
        <taxon>Streptophyta</taxon>
        <taxon>Embryophyta</taxon>
        <taxon>Tracheophyta</taxon>
        <taxon>Spermatophyta</taxon>
        <taxon>Magnoliopsida</taxon>
        <taxon>eudicotyledons</taxon>
        <taxon>Gunneridae</taxon>
        <taxon>Pentapetalae</taxon>
        <taxon>rosids</taxon>
        <taxon>fabids</taxon>
        <taxon>Rosales</taxon>
        <taxon>Rhamnaceae</taxon>
        <taxon>rhamnoid group</taxon>
        <taxon>Rhamneae</taxon>
        <taxon>Rhamnella</taxon>
    </lineage>
</organism>
<keyword evidence="3" id="KW-1185">Reference proteome</keyword>
<evidence type="ECO:0000256" key="1">
    <source>
        <dbReference type="SAM" id="Phobius"/>
    </source>
</evidence>
<name>A0A8K0MLK2_9ROSA</name>
<keyword evidence="1" id="KW-0812">Transmembrane</keyword>
<dbReference type="Proteomes" id="UP000796880">
    <property type="component" value="Unassembled WGS sequence"/>
</dbReference>
<protein>
    <submittedName>
        <fullName evidence="2">Uncharacterized protein</fullName>
    </submittedName>
</protein>